<sequence length="311" mass="32776">MGEMIATREAFGRALAACGAENRDIVVLDADLSKATMSSVFQKAFPERFFNVGIAEGDLIDTAAGLAAAGKIPFACTFAVFAAGRAFEQIRNSVAYPKLNVKICGSHGGIAVGWDGATHQAVEDLAIMAAIPNMVVLYPGDAVEMEAAVKAMALYDGPVYIRFGRQPQPVLFDRSSYEFRIGKGIVMRNGRDVTLVVTGSLLAAAMQAADDLAAGGIEAEVLHLPTIKPLDEALLVESASRTGRAVVIEEGVIRGGLGSAVAVTLAQHCPVPMGFVGMEDTFGQSGSPEELLEYYHLTPAAVVERVKGLMK</sequence>
<feature type="domain" description="Transketolase-like pyrimidine-binding" evidence="4">
    <location>
        <begin position="5"/>
        <end position="170"/>
    </location>
</feature>
<evidence type="ECO:0000313" key="5">
    <source>
        <dbReference type="EMBL" id="CUN73398.1"/>
    </source>
</evidence>
<protein>
    <submittedName>
        <fullName evidence="6">Transketolase family protein</fullName>
    </submittedName>
    <submittedName>
        <fullName evidence="5">Transketolase subunit B</fullName>
        <ecNumber evidence="5">2.2.1.1</ecNumber>
        <ecNumber evidence="5">2.2.1.7</ecNumber>
    </submittedName>
</protein>
<dbReference type="Gene3D" id="3.40.50.920">
    <property type="match status" value="1"/>
</dbReference>
<comment type="cofactor">
    <cofactor evidence="1">
        <name>thiamine diphosphate</name>
        <dbReference type="ChEBI" id="CHEBI:58937"/>
    </cofactor>
</comment>
<dbReference type="CDD" id="cd07033">
    <property type="entry name" value="TPP_PYR_DXS_TK_like"/>
    <property type="match status" value="1"/>
</dbReference>
<dbReference type="EC" id="2.2.1.7" evidence="5"/>
<dbReference type="AlphaFoldDB" id="A0A173ZDX4"/>
<accession>A0A173ZDX4</accession>
<reference evidence="6 8" key="2">
    <citation type="submission" date="2018-08" db="EMBL/GenBank/DDBJ databases">
        <title>A genome reference for cultivated species of the human gut microbiota.</title>
        <authorList>
            <person name="Zou Y."/>
            <person name="Xue W."/>
            <person name="Luo G."/>
        </authorList>
    </citation>
    <scope>NUCLEOTIDE SEQUENCE [LARGE SCALE GENOMIC DNA]</scope>
    <source>
        <strain evidence="6 8">TF05-11AC</strain>
    </source>
</reference>
<organism evidence="5 7">
    <name type="scientific">Hungatella hathewayi</name>
    <dbReference type="NCBI Taxonomy" id="154046"/>
    <lineage>
        <taxon>Bacteria</taxon>
        <taxon>Bacillati</taxon>
        <taxon>Bacillota</taxon>
        <taxon>Clostridia</taxon>
        <taxon>Lachnospirales</taxon>
        <taxon>Lachnospiraceae</taxon>
        <taxon>Hungatella</taxon>
    </lineage>
</organism>
<dbReference type="RefSeq" id="WP_055653222.1">
    <property type="nucleotide sequence ID" value="NZ_CABIXC010000002.1"/>
</dbReference>
<dbReference type="GO" id="GO:0004802">
    <property type="term" value="F:transketolase activity"/>
    <property type="evidence" value="ECO:0007669"/>
    <property type="project" value="UniProtKB-EC"/>
</dbReference>
<dbReference type="FunFam" id="3.40.50.970:FF:000129">
    <property type="entry name" value="Transketolase"/>
    <property type="match status" value="1"/>
</dbReference>
<dbReference type="Proteomes" id="UP000095651">
    <property type="component" value="Unassembled WGS sequence"/>
</dbReference>
<dbReference type="Pfam" id="PF02780">
    <property type="entry name" value="Transketolase_C"/>
    <property type="match status" value="1"/>
</dbReference>
<evidence type="ECO:0000313" key="6">
    <source>
        <dbReference type="EMBL" id="RGM07356.1"/>
    </source>
</evidence>
<evidence type="ECO:0000313" key="7">
    <source>
        <dbReference type="Proteomes" id="UP000095651"/>
    </source>
</evidence>
<evidence type="ECO:0000259" key="4">
    <source>
        <dbReference type="SMART" id="SM00861"/>
    </source>
</evidence>
<keyword evidence="5" id="KW-0808">Transferase</keyword>
<dbReference type="InterPro" id="IPR029061">
    <property type="entry name" value="THDP-binding"/>
</dbReference>
<dbReference type="InterPro" id="IPR009014">
    <property type="entry name" value="Transketo_C/PFOR_II"/>
</dbReference>
<dbReference type="SUPFAM" id="SSF52922">
    <property type="entry name" value="TK C-terminal domain-like"/>
    <property type="match status" value="1"/>
</dbReference>
<reference evidence="5 7" key="1">
    <citation type="submission" date="2015-09" db="EMBL/GenBank/DDBJ databases">
        <authorList>
            <consortium name="Pathogen Informatics"/>
        </authorList>
    </citation>
    <scope>NUCLEOTIDE SEQUENCE [LARGE SCALE GENOMIC DNA]</scope>
    <source>
        <strain evidence="5 7">2789STDY5608850</strain>
    </source>
</reference>
<dbReference type="Gene3D" id="3.40.50.970">
    <property type="match status" value="1"/>
</dbReference>
<comment type="similarity">
    <text evidence="2">Belongs to the transketolase family.</text>
</comment>
<dbReference type="GO" id="GO:0008661">
    <property type="term" value="F:1-deoxy-D-xylulose-5-phosphate synthase activity"/>
    <property type="evidence" value="ECO:0007669"/>
    <property type="project" value="UniProtKB-EC"/>
</dbReference>
<evidence type="ECO:0000256" key="1">
    <source>
        <dbReference type="ARBA" id="ARBA00001964"/>
    </source>
</evidence>
<dbReference type="InterPro" id="IPR033248">
    <property type="entry name" value="Transketolase_C"/>
</dbReference>
<name>A0A173ZDX4_9FIRM</name>
<proteinExistence type="inferred from homology"/>
<dbReference type="InterPro" id="IPR051157">
    <property type="entry name" value="PDH/Transketolase"/>
</dbReference>
<dbReference type="PANTHER" id="PTHR43825:SF1">
    <property type="entry name" value="TRANSKETOLASE-LIKE PYRIMIDINE-BINDING DOMAIN-CONTAINING PROTEIN"/>
    <property type="match status" value="1"/>
</dbReference>
<gene>
    <name evidence="5" type="primary">tktB_2</name>
    <name evidence="6" type="ORF">DXC39_06475</name>
    <name evidence="5" type="ORF">ERS852407_00948</name>
</gene>
<dbReference type="Pfam" id="PF02779">
    <property type="entry name" value="Transket_pyr"/>
    <property type="match status" value="1"/>
</dbReference>
<dbReference type="InterPro" id="IPR005475">
    <property type="entry name" value="Transketolase-like_Pyr-bd"/>
</dbReference>
<keyword evidence="3" id="KW-0786">Thiamine pyrophosphate</keyword>
<evidence type="ECO:0000256" key="3">
    <source>
        <dbReference type="ARBA" id="ARBA00023052"/>
    </source>
</evidence>
<dbReference type="SMART" id="SM00861">
    <property type="entry name" value="Transket_pyr"/>
    <property type="match status" value="1"/>
</dbReference>
<dbReference type="SUPFAM" id="SSF52518">
    <property type="entry name" value="Thiamin diphosphate-binding fold (THDP-binding)"/>
    <property type="match status" value="1"/>
</dbReference>
<dbReference type="EMBL" id="QSSQ01000003">
    <property type="protein sequence ID" value="RGM07356.1"/>
    <property type="molecule type" value="Genomic_DNA"/>
</dbReference>
<evidence type="ECO:0000313" key="8">
    <source>
        <dbReference type="Proteomes" id="UP000261257"/>
    </source>
</evidence>
<evidence type="ECO:0000256" key="2">
    <source>
        <dbReference type="ARBA" id="ARBA00007131"/>
    </source>
</evidence>
<dbReference type="Proteomes" id="UP000261257">
    <property type="component" value="Unassembled WGS sequence"/>
</dbReference>
<dbReference type="EMBL" id="CYZE01000002">
    <property type="protein sequence ID" value="CUN73398.1"/>
    <property type="molecule type" value="Genomic_DNA"/>
</dbReference>
<dbReference type="EC" id="2.2.1.1" evidence="5"/>
<dbReference type="PANTHER" id="PTHR43825">
    <property type="entry name" value="PYRUVATE DEHYDROGENASE E1 COMPONENT"/>
    <property type="match status" value="1"/>
</dbReference>